<keyword evidence="1" id="KW-0472">Membrane</keyword>
<sequence>MPRNTAFHSQRHEPFRSQSSLELQHDCITGPFSFLNPTRAAFRHSIPDSKGSNDLDLGLEEKSPERKDEQLASNIELIWRSRDNRKGRHTLVVDPSSDPSAPFLAPKSTSGLREVGRGIIRMTRQYPYWDVSWLVATIFTLGSVVWVINAFFAYLPLAQPSTLFNNEVLVGGGVSAFVGATIFEIGSVLLMIEAVNENQAGCFGWALEQAFSGNGGGKGKLRIRPDEDKCVHHHTNKGNFVGKGSVKASSGEALSESQASSNADLEKSVDSNSPGRSWVWFPSTHDLKTHYLRELGFLASLAQLCGATIFWISGFTALPGINNRMSQGLLDGIYWVPQMVGGSGFIISGTLYMLETQPKWYKPAWEVLGWHIGLWNLIGALGFTLCGALGPAYGNSGAQYEASLATFWGSWAFLIGSLIQWYESLDKHPVIERSSYLS</sequence>
<protein>
    <recommendedName>
        <fullName evidence="4">Integral membrane protein</fullName>
    </recommendedName>
</protein>
<reference evidence="2 3" key="1">
    <citation type="journal article" date="2020" name="Genomics">
        <title>Complete, high-quality genomes from long-read metagenomic sequencing of two wolf lichen thalli reveals enigmatic genome architecture.</title>
        <authorList>
            <person name="McKenzie S.K."/>
            <person name="Walston R.F."/>
            <person name="Allen J.L."/>
        </authorList>
    </citation>
    <scope>NUCLEOTIDE SEQUENCE [LARGE SCALE GENOMIC DNA]</scope>
    <source>
        <strain evidence="2">WasteWater2</strain>
    </source>
</reference>
<feature type="transmembrane region" description="Helical" evidence="1">
    <location>
        <begin position="405"/>
        <end position="422"/>
    </location>
</feature>
<gene>
    <name evidence="2" type="ORF">HO173_003000</name>
</gene>
<proteinExistence type="predicted"/>
<keyword evidence="1" id="KW-1133">Transmembrane helix</keyword>
<dbReference type="Proteomes" id="UP000578531">
    <property type="component" value="Unassembled WGS sequence"/>
</dbReference>
<accession>A0A8H6G2I2</accession>
<dbReference type="OrthoDB" id="2603at2759"/>
<feature type="transmembrane region" description="Helical" evidence="1">
    <location>
        <begin position="374"/>
        <end position="393"/>
    </location>
</feature>
<keyword evidence="1" id="KW-0812">Transmembrane</keyword>
<keyword evidence="3" id="KW-1185">Reference proteome</keyword>
<organism evidence="2 3">
    <name type="scientific">Letharia columbiana</name>
    <dbReference type="NCBI Taxonomy" id="112416"/>
    <lineage>
        <taxon>Eukaryota</taxon>
        <taxon>Fungi</taxon>
        <taxon>Dikarya</taxon>
        <taxon>Ascomycota</taxon>
        <taxon>Pezizomycotina</taxon>
        <taxon>Lecanoromycetes</taxon>
        <taxon>OSLEUM clade</taxon>
        <taxon>Lecanoromycetidae</taxon>
        <taxon>Lecanorales</taxon>
        <taxon>Lecanorineae</taxon>
        <taxon>Parmeliaceae</taxon>
        <taxon>Letharia</taxon>
    </lineage>
</organism>
<feature type="transmembrane region" description="Helical" evidence="1">
    <location>
        <begin position="131"/>
        <end position="157"/>
    </location>
</feature>
<dbReference type="EMBL" id="JACCJC010000007">
    <property type="protein sequence ID" value="KAF6239128.1"/>
    <property type="molecule type" value="Genomic_DNA"/>
</dbReference>
<evidence type="ECO:0000313" key="2">
    <source>
        <dbReference type="EMBL" id="KAF6239128.1"/>
    </source>
</evidence>
<dbReference type="GeneID" id="59284671"/>
<dbReference type="AlphaFoldDB" id="A0A8H6G2I2"/>
<feature type="transmembrane region" description="Helical" evidence="1">
    <location>
        <begin position="169"/>
        <end position="192"/>
    </location>
</feature>
<feature type="transmembrane region" description="Helical" evidence="1">
    <location>
        <begin position="333"/>
        <end position="354"/>
    </location>
</feature>
<evidence type="ECO:0000313" key="3">
    <source>
        <dbReference type="Proteomes" id="UP000578531"/>
    </source>
</evidence>
<name>A0A8H6G2I2_9LECA</name>
<evidence type="ECO:0000256" key="1">
    <source>
        <dbReference type="SAM" id="Phobius"/>
    </source>
</evidence>
<feature type="transmembrane region" description="Helical" evidence="1">
    <location>
        <begin position="295"/>
        <end position="313"/>
    </location>
</feature>
<comment type="caution">
    <text evidence="2">The sequence shown here is derived from an EMBL/GenBank/DDBJ whole genome shotgun (WGS) entry which is preliminary data.</text>
</comment>
<dbReference type="RefSeq" id="XP_037168424.1">
    <property type="nucleotide sequence ID" value="XM_037304931.1"/>
</dbReference>
<evidence type="ECO:0008006" key="4">
    <source>
        <dbReference type="Google" id="ProtNLM"/>
    </source>
</evidence>